<keyword evidence="2" id="KW-0548">Nucleotidyltransferase</keyword>
<sequence>MIAAAGMGARIGLGIPKCMIDIEGANLLSRLINLLDSYCKNIVVVVGYREEMVVEYCSVYHRNVIIARNPDYATTNTAYSYYQGAKNLVGKTLYIDGDLLVEKNSMLAFLKSASSVDVLIGVAKANSEQAVYVGLEGESVTYFNRNYQGEEYEWANVFVAPSNFLTKIDGYVFESIELTLPLPSKEIVLREVDTKDDLEQAILFCRSW</sequence>
<evidence type="ECO:0000259" key="4">
    <source>
        <dbReference type="Pfam" id="PF12804"/>
    </source>
</evidence>
<evidence type="ECO:0000256" key="3">
    <source>
        <dbReference type="ARBA" id="ARBA00022842"/>
    </source>
</evidence>
<keyword evidence="1 5" id="KW-0808">Transferase</keyword>
<evidence type="ECO:0000256" key="1">
    <source>
        <dbReference type="ARBA" id="ARBA00022679"/>
    </source>
</evidence>
<dbReference type="EMBL" id="CP080635">
    <property type="protein sequence ID" value="QYX74762.1"/>
    <property type="molecule type" value="Genomic_DNA"/>
</dbReference>
<evidence type="ECO:0000313" key="6">
    <source>
        <dbReference type="Proteomes" id="UP000827084"/>
    </source>
</evidence>
<keyword evidence="3" id="KW-0460">Magnesium</keyword>
<dbReference type="PANTHER" id="PTHR43584:SF5">
    <property type="entry name" value="PROTEIN LICC"/>
    <property type="match status" value="1"/>
</dbReference>
<dbReference type="SUPFAM" id="SSF53448">
    <property type="entry name" value="Nucleotide-diphospho-sugar transferases"/>
    <property type="match status" value="1"/>
</dbReference>
<protein>
    <submittedName>
        <fullName evidence="5">NTP transferase domain-containing protein</fullName>
    </submittedName>
</protein>
<dbReference type="Pfam" id="PF12804">
    <property type="entry name" value="NTP_transf_3"/>
    <property type="match status" value="1"/>
</dbReference>
<dbReference type="InterPro" id="IPR029044">
    <property type="entry name" value="Nucleotide-diphossugar_trans"/>
</dbReference>
<keyword evidence="6" id="KW-1185">Reference proteome</keyword>
<dbReference type="InterPro" id="IPR025877">
    <property type="entry name" value="MobA-like_NTP_Trfase"/>
</dbReference>
<dbReference type="GO" id="GO:0016740">
    <property type="term" value="F:transferase activity"/>
    <property type="evidence" value="ECO:0007669"/>
    <property type="project" value="UniProtKB-KW"/>
</dbReference>
<evidence type="ECO:0000256" key="2">
    <source>
        <dbReference type="ARBA" id="ARBA00022695"/>
    </source>
</evidence>
<dbReference type="Gene3D" id="3.90.550.10">
    <property type="entry name" value="Spore Coat Polysaccharide Biosynthesis Protein SpsA, Chain A"/>
    <property type="match status" value="1"/>
</dbReference>
<evidence type="ECO:0000313" key="5">
    <source>
        <dbReference type="EMBL" id="QYX74762.1"/>
    </source>
</evidence>
<dbReference type="PANTHER" id="PTHR43584">
    <property type="entry name" value="NUCLEOTIDYL TRANSFERASE"/>
    <property type="match status" value="1"/>
</dbReference>
<proteinExistence type="predicted"/>
<gene>
    <name evidence="5" type="ORF">K3G22_13105</name>
</gene>
<name>A0ABX8XGJ5_SHEPU</name>
<accession>A0ABX8XGJ5</accession>
<organism evidence="5 6">
    <name type="scientific">Shewanella putrefaciens</name>
    <name type="common">Pseudomonas putrefaciens</name>
    <dbReference type="NCBI Taxonomy" id="24"/>
    <lineage>
        <taxon>Bacteria</taxon>
        <taxon>Pseudomonadati</taxon>
        <taxon>Pseudomonadota</taxon>
        <taxon>Gammaproteobacteria</taxon>
        <taxon>Alteromonadales</taxon>
        <taxon>Shewanellaceae</taxon>
        <taxon>Shewanella</taxon>
    </lineage>
</organism>
<feature type="domain" description="MobA-like NTP transferase" evidence="4">
    <location>
        <begin position="2"/>
        <end position="126"/>
    </location>
</feature>
<dbReference type="Proteomes" id="UP000827084">
    <property type="component" value="Chromosome"/>
</dbReference>
<dbReference type="InterPro" id="IPR050065">
    <property type="entry name" value="GlmU-like"/>
</dbReference>
<reference evidence="5 6" key="1">
    <citation type="submission" date="2021-08" db="EMBL/GenBank/DDBJ databases">
        <title>Shewanella putrefaciens YZ-J, complete genome.</title>
        <authorList>
            <person name="Yi Z."/>
        </authorList>
    </citation>
    <scope>NUCLEOTIDE SEQUENCE [LARGE SCALE GENOMIC DNA]</scope>
    <source>
        <strain evidence="5 6">YZ-J</strain>
    </source>
</reference>